<keyword evidence="3" id="KW-1185">Reference proteome</keyword>
<evidence type="ECO:0000256" key="1">
    <source>
        <dbReference type="SAM" id="Phobius"/>
    </source>
</evidence>
<gene>
    <name evidence="2" type="ORF">IW245_005471</name>
</gene>
<sequence>MNHDDNELFHRLETEIRANPSLPALDSVPDQVRSPEWEVPLDDAEVVEGELLPVDQVAAVERFDPDGYRAVMAAKDAARLPILPAWARSATEARSVARWVVRHYTHTAGYHAVRLPKYGGKLLLRSPGGLWKVTSGVTRWTFDSEAAPLRSAAVSSGDIDAYLRLTGVRNDRVKMRLILAAVGAVVLFVTALVVLNMVPEWGAWTLLAALLGALGLVGGNKDKPLLDTAMVTFRARKLSADIVTRAFVAAGLAKPDEGVAFPQPIARDGDGWRAVVDLPYGKTFGDAVKGRERLASGIDIADTQVFLDRDTTSNRRVNMWVADRDPLAVPAGRSPLVGMDQVDFWKPFPFGVDERGNQVAISMLWISLLIGAVPRQGKTFSARLVGLAAALDPFVRLYVFDGKGSPDWRSFAKVAHRCGFGLVVGKDGVDPAERLLNALLELKADAEQRYVRLSELPKSVCPEGKLTPELSRNKSLDMPLTLAIIEEVQEYLLHPEFGKQILDVLVYLTRVAPAVGVSVMCATQKPDDKSCPSILRDQHQARFALRVAAWQVSDTVLGAGSYSEGLDASRLLPSHKGVGILKGMSDTPGIVRTHFANGQDAETILDRARLLRENAGTLTGQAVGEVAATDTTAASTLLEDILAVIPASEAKVWSKTVVERLIELRPDVYGHQADNDNGAKATWLAAALKPFKVATEQVWGQVPGEKGQNLKGIIRDHITLAITDSNRKWKSG</sequence>
<dbReference type="InterPro" id="IPR027417">
    <property type="entry name" value="P-loop_NTPase"/>
</dbReference>
<keyword evidence="1" id="KW-1133">Transmembrane helix</keyword>
<organism evidence="2 3">
    <name type="scientific">Longispora fulva</name>
    <dbReference type="NCBI Taxonomy" id="619741"/>
    <lineage>
        <taxon>Bacteria</taxon>
        <taxon>Bacillati</taxon>
        <taxon>Actinomycetota</taxon>
        <taxon>Actinomycetes</taxon>
        <taxon>Micromonosporales</taxon>
        <taxon>Micromonosporaceae</taxon>
        <taxon>Longispora</taxon>
    </lineage>
</organism>
<dbReference type="SUPFAM" id="SSF52540">
    <property type="entry name" value="P-loop containing nucleoside triphosphate hydrolases"/>
    <property type="match status" value="1"/>
</dbReference>
<keyword evidence="1" id="KW-0472">Membrane</keyword>
<dbReference type="AlphaFoldDB" id="A0A8J7KYE7"/>
<evidence type="ECO:0000313" key="3">
    <source>
        <dbReference type="Proteomes" id="UP000622552"/>
    </source>
</evidence>
<feature type="transmembrane region" description="Helical" evidence="1">
    <location>
        <begin position="177"/>
        <end position="195"/>
    </location>
</feature>
<reference evidence="2" key="1">
    <citation type="submission" date="2020-11" db="EMBL/GenBank/DDBJ databases">
        <title>Sequencing the genomes of 1000 actinobacteria strains.</title>
        <authorList>
            <person name="Klenk H.-P."/>
        </authorList>
    </citation>
    <scope>NUCLEOTIDE SEQUENCE</scope>
    <source>
        <strain evidence="2">DSM 45356</strain>
    </source>
</reference>
<keyword evidence="1" id="KW-0812">Transmembrane</keyword>
<dbReference type="RefSeq" id="WP_197005950.1">
    <property type="nucleotide sequence ID" value="NZ_BONS01000012.1"/>
</dbReference>
<name>A0A8J7KYE7_9ACTN</name>
<evidence type="ECO:0000313" key="2">
    <source>
        <dbReference type="EMBL" id="MBG6139277.1"/>
    </source>
</evidence>
<proteinExistence type="predicted"/>
<dbReference type="Gene3D" id="3.40.50.300">
    <property type="entry name" value="P-loop containing nucleotide triphosphate hydrolases"/>
    <property type="match status" value="1"/>
</dbReference>
<dbReference type="Proteomes" id="UP000622552">
    <property type="component" value="Unassembled WGS sequence"/>
</dbReference>
<comment type="caution">
    <text evidence="2">The sequence shown here is derived from an EMBL/GenBank/DDBJ whole genome shotgun (WGS) entry which is preliminary data.</text>
</comment>
<dbReference type="EMBL" id="JADOUF010000001">
    <property type="protein sequence ID" value="MBG6139277.1"/>
    <property type="molecule type" value="Genomic_DNA"/>
</dbReference>
<accession>A0A8J7KYE7</accession>
<protein>
    <submittedName>
        <fullName evidence="2">S-DNA-T family DNA segregation ATPase FtsK/SpoIIIE</fullName>
    </submittedName>
</protein>